<evidence type="ECO:0000313" key="1">
    <source>
        <dbReference type="EMBL" id="NMH88862.1"/>
    </source>
</evidence>
<keyword evidence="2" id="KW-1185">Reference proteome</keyword>
<evidence type="ECO:0008006" key="3">
    <source>
        <dbReference type="Google" id="ProtNLM"/>
    </source>
</evidence>
<name>A0ABX1RZ64_9FLAO</name>
<organism evidence="1 2">
    <name type="scientific">Flavivirga algicola</name>
    <dbReference type="NCBI Taxonomy" id="2729136"/>
    <lineage>
        <taxon>Bacteria</taxon>
        <taxon>Pseudomonadati</taxon>
        <taxon>Bacteroidota</taxon>
        <taxon>Flavobacteriia</taxon>
        <taxon>Flavobacteriales</taxon>
        <taxon>Flavobacteriaceae</taxon>
        <taxon>Flavivirga</taxon>
    </lineage>
</organism>
<dbReference type="PROSITE" id="PS51257">
    <property type="entry name" value="PROKAR_LIPOPROTEIN"/>
    <property type="match status" value="1"/>
</dbReference>
<dbReference type="InterPro" id="IPR015889">
    <property type="entry name" value="Intradiol_dOase_core"/>
</dbReference>
<sequence>MKHKWIYLLLLSFFISCRPPEFEGNIRLLVKGNLVDENNDPIPDTKISIYTRKPDGLFSGDGNTFLLGTGYSKQNGAFSIIALYDQDDDFAIEVDGQNKFSTYIYATNTKSFFPEDLTFNLKTLELRTVSKVNYNITKTSPSATEFRFSFKFNNTNCYEFFDKGTQDANKTDCFEKISINRFLNDATPNTDNSFSTLLGTTVEFKYVIDDEPEVIETFIIDRENYDFNFSY</sequence>
<protein>
    <recommendedName>
        <fullName evidence="3">Lipoprotein</fullName>
    </recommendedName>
</protein>
<dbReference type="RefSeq" id="WP_169675283.1">
    <property type="nucleotide sequence ID" value="NZ_JABBHF010000009.1"/>
</dbReference>
<accession>A0ABX1RZ64</accession>
<proteinExistence type="predicted"/>
<comment type="caution">
    <text evidence="1">The sequence shown here is derived from an EMBL/GenBank/DDBJ whole genome shotgun (WGS) entry which is preliminary data.</text>
</comment>
<gene>
    <name evidence="1" type="ORF">HHX25_15215</name>
</gene>
<dbReference type="Proteomes" id="UP000746690">
    <property type="component" value="Unassembled WGS sequence"/>
</dbReference>
<evidence type="ECO:0000313" key="2">
    <source>
        <dbReference type="Proteomes" id="UP000746690"/>
    </source>
</evidence>
<dbReference type="SUPFAM" id="SSF49482">
    <property type="entry name" value="Aromatic compound dioxygenase"/>
    <property type="match status" value="1"/>
</dbReference>
<dbReference type="EMBL" id="JABBHF010000009">
    <property type="protein sequence ID" value="NMH88862.1"/>
    <property type="molecule type" value="Genomic_DNA"/>
</dbReference>
<reference evidence="1 2" key="1">
    <citation type="submission" date="2020-04" db="EMBL/GenBank/DDBJ databases">
        <title>A Flavivirga sp. nov.</title>
        <authorList>
            <person name="Sun X."/>
        </authorList>
    </citation>
    <scope>NUCLEOTIDE SEQUENCE [LARGE SCALE GENOMIC DNA]</scope>
    <source>
        <strain evidence="1 2">Y03</strain>
    </source>
</reference>